<protein>
    <submittedName>
        <fullName evidence="1">Uncharacterized protein</fullName>
    </submittedName>
</protein>
<dbReference type="AlphaFoldDB" id="U6GSA1"/>
<accession>U6GSA1</accession>
<organism evidence="1 2">
    <name type="scientific">Eimeria acervulina</name>
    <name type="common">Coccidian parasite</name>
    <dbReference type="NCBI Taxonomy" id="5801"/>
    <lineage>
        <taxon>Eukaryota</taxon>
        <taxon>Sar</taxon>
        <taxon>Alveolata</taxon>
        <taxon>Apicomplexa</taxon>
        <taxon>Conoidasida</taxon>
        <taxon>Coccidia</taxon>
        <taxon>Eucoccidiorida</taxon>
        <taxon>Eimeriorina</taxon>
        <taxon>Eimeriidae</taxon>
        <taxon>Eimeria</taxon>
    </lineage>
</organism>
<reference evidence="1" key="2">
    <citation type="submission" date="2013-10" db="EMBL/GenBank/DDBJ databases">
        <authorList>
            <person name="Aslett M."/>
        </authorList>
    </citation>
    <scope>NUCLEOTIDE SEQUENCE [LARGE SCALE GENOMIC DNA]</scope>
    <source>
        <strain evidence="1">Houghton</strain>
    </source>
</reference>
<dbReference type="Proteomes" id="UP000018050">
    <property type="component" value="Unassembled WGS sequence"/>
</dbReference>
<dbReference type="RefSeq" id="XP_013248135.1">
    <property type="nucleotide sequence ID" value="XM_013392681.1"/>
</dbReference>
<evidence type="ECO:0000313" key="2">
    <source>
        <dbReference type="Proteomes" id="UP000018050"/>
    </source>
</evidence>
<keyword evidence="2" id="KW-1185">Reference proteome</keyword>
<evidence type="ECO:0000313" key="1">
    <source>
        <dbReference type="EMBL" id="CDI82462.1"/>
    </source>
</evidence>
<proteinExistence type="predicted"/>
<dbReference type="GeneID" id="25274724"/>
<dbReference type="VEuPathDB" id="ToxoDB:EAH_00066540"/>
<dbReference type="EMBL" id="HG672411">
    <property type="protein sequence ID" value="CDI82462.1"/>
    <property type="molecule type" value="Genomic_DNA"/>
</dbReference>
<gene>
    <name evidence="1" type="ORF">EAH_00066540</name>
</gene>
<reference evidence="1" key="1">
    <citation type="submission" date="2013-10" db="EMBL/GenBank/DDBJ databases">
        <title>Genomic analysis of the causative agents of coccidiosis in chickens.</title>
        <authorList>
            <person name="Reid A.J."/>
            <person name="Blake D."/>
            <person name="Billington K."/>
            <person name="Browne H."/>
            <person name="Dunn M."/>
            <person name="Hung S."/>
            <person name="Kawahara F."/>
            <person name="Miranda-Saavedra D."/>
            <person name="Mourier T."/>
            <person name="Nagra H."/>
            <person name="Otto T.D."/>
            <person name="Rawlings N."/>
            <person name="Sanchez A."/>
            <person name="Sanders M."/>
            <person name="Subramaniam C."/>
            <person name="Tay Y."/>
            <person name="Dear P."/>
            <person name="Doerig C."/>
            <person name="Gruber A."/>
            <person name="Parkinson J."/>
            <person name="Shirley M."/>
            <person name="Wan K.L."/>
            <person name="Berriman M."/>
            <person name="Tomley F."/>
            <person name="Pain A."/>
        </authorList>
    </citation>
    <scope>NUCLEOTIDE SEQUENCE [LARGE SCALE GENOMIC DNA]</scope>
    <source>
        <strain evidence="1">Houghton</strain>
    </source>
</reference>
<name>U6GSA1_EIMAC</name>
<sequence length="86" mass="9610">MSYRKCVNAQGKMELGVCVLRRCGGCRVAFCRLDRKLFTDGRVPGAISVDCMGGGSSCELEWVTMMEHSHIRSILGLKMVMRRPLD</sequence>